<accession>A0ABV6YIV9</accession>
<keyword evidence="2" id="KW-1185">Reference proteome</keyword>
<reference evidence="1 2" key="1">
    <citation type="submission" date="2024-09" db="EMBL/GenBank/DDBJ databases">
        <authorList>
            <person name="D'Angelo T."/>
        </authorList>
    </citation>
    <scope>NUCLEOTIDE SEQUENCE [LARGE SCALE GENOMIC DNA]</scope>
    <source>
        <strain evidence="1">SAG AM-320-E07</strain>
    </source>
</reference>
<comment type="caution">
    <text evidence="1">The sequence shown here is derived from an EMBL/GenBank/DDBJ whole genome shotgun (WGS) entry which is preliminary data.</text>
</comment>
<dbReference type="EMBL" id="JBHPKH010000007">
    <property type="protein sequence ID" value="MFC1572220.1"/>
    <property type="molecule type" value="Genomic_DNA"/>
</dbReference>
<proteinExistence type="predicted"/>
<gene>
    <name evidence="1" type="ORF">ACFL6M_01350</name>
</gene>
<evidence type="ECO:0000313" key="2">
    <source>
        <dbReference type="Proteomes" id="UP001593833"/>
    </source>
</evidence>
<evidence type="ECO:0000313" key="1">
    <source>
        <dbReference type="EMBL" id="MFC1572220.1"/>
    </source>
</evidence>
<organism evidence="1 2">
    <name type="scientific">Eiseniibacteriota bacterium</name>
    <dbReference type="NCBI Taxonomy" id="2212470"/>
    <lineage>
        <taxon>Bacteria</taxon>
        <taxon>Candidatus Eiseniibacteriota</taxon>
    </lineage>
</organism>
<sequence>MTDYLRELELSAGELQSVRDRAASFDAYRFFDLDVTIHSDSDTVLQFFRQNYRHFRVPPQEDRGDAHAYYVLVDSGRPEGALLHWDEHRVCSLLEGHALADSADVVIFGSLQRKNDTYFLIHAGAVACRAGAVILAGMSGSGKTTLTLELTRRGLLFCSDELAAISRSTHLLHPFPRAIGARDGTRSLLDGVDFESGKVHHTAGNEVKRIVDISDISNAPLAGVCPGKYLILLETGIPGAGVFRPDSHEVRVGLRHLDRDLIERLSDIDGVARLSVEAGGKRPFASFRIQKRKSVQDSFLDICRAHDEAILYRVKVMTSPPDPSREPQLTPMTKMQAGLALLGNLQNVVANDGWMQKKSAVSITETLFELLGVISKMDCYRLVVGNLKRTADLILDLVGS</sequence>
<dbReference type="SUPFAM" id="SSF53795">
    <property type="entry name" value="PEP carboxykinase-like"/>
    <property type="match status" value="1"/>
</dbReference>
<evidence type="ECO:0008006" key="3">
    <source>
        <dbReference type="Google" id="ProtNLM"/>
    </source>
</evidence>
<name>A0ABV6YIV9_UNCEI</name>
<dbReference type="InterPro" id="IPR027417">
    <property type="entry name" value="P-loop_NTPase"/>
</dbReference>
<dbReference type="Gene3D" id="3.40.50.300">
    <property type="entry name" value="P-loop containing nucleotide triphosphate hydrolases"/>
    <property type="match status" value="1"/>
</dbReference>
<protein>
    <recommendedName>
        <fullName evidence="3">HprK-related kinase B</fullName>
    </recommendedName>
</protein>
<dbReference type="Proteomes" id="UP001593833">
    <property type="component" value="Unassembled WGS sequence"/>
</dbReference>